<keyword evidence="1" id="KW-0472">Membrane</keyword>
<dbReference type="RefSeq" id="WP_035599014.1">
    <property type="nucleotide sequence ID" value="NZ_ARYM01000013.1"/>
</dbReference>
<evidence type="ECO:0000313" key="3">
    <source>
        <dbReference type="Proteomes" id="UP000027100"/>
    </source>
</evidence>
<keyword evidence="1" id="KW-0812">Transmembrane</keyword>
<dbReference type="EMBL" id="ARYM01000013">
    <property type="protein sequence ID" value="KCZ98042.1"/>
    <property type="molecule type" value="Genomic_DNA"/>
</dbReference>
<organism evidence="2 3">
    <name type="scientific">Hyphomonas polymorpha PS728</name>
    <dbReference type="NCBI Taxonomy" id="1280954"/>
    <lineage>
        <taxon>Bacteria</taxon>
        <taxon>Pseudomonadati</taxon>
        <taxon>Pseudomonadota</taxon>
        <taxon>Alphaproteobacteria</taxon>
        <taxon>Hyphomonadales</taxon>
        <taxon>Hyphomonadaceae</taxon>
        <taxon>Hyphomonas</taxon>
    </lineage>
</organism>
<evidence type="ECO:0000256" key="1">
    <source>
        <dbReference type="SAM" id="Phobius"/>
    </source>
</evidence>
<gene>
    <name evidence="2" type="ORF">HPO_12028</name>
</gene>
<proteinExistence type="predicted"/>
<evidence type="ECO:0000313" key="2">
    <source>
        <dbReference type="EMBL" id="KCZ98042.1"/>
    </source>
</evidence>
<dbReference type="AlphaFoldDB" id="A0A062V7F6"/>
<protein>
    <submittedName>
        <fullName evidence="2">Uncharacterized protein</fullName>
    </submittedName>
</protein>
<reference evidence="2 3" key="1">
    <citation type="journal article" date="2014" name="Antonie Van Leeuwenhoek">
        <title>Hyphomonas beringensis sp. nov. and Hyphomonas chukchiensis sp. nov., isolated from surface seawater of the Bering Sea and Chukchi Sea.</title>
        <authorList>
            <person name="Li C."/>
            <person name="Lai Q."/>
            <person name="Li G."/>
            <person name="Dong C."/>
            <person name="Wang J."/>
            <person name="Liao Y."/>
            <person name="Shao Z."/>
        </authorList>
    </citation>
    <scope>NUCLEOTIDE SEQUENCE [LARGE SCALE GENOMIC DNA]</scope>
    <source>
        <strain evidence="2 3">PS728</strain>
    </source>
</reference>
<accession>A0A062V7F6</accession>
<name>A0A062V7F6_9PROT</name>
<comment type="caution">
    <text evidence="2">The sequence shown here is derived from an EMBL/GenBank/DDBJ whole genome shotgun (WGS) entry which is preliminary data.</text>
</comment>
<dbReference type="Proteomes" id="UP000027100">
    <property type="component" value="Unassembled WGS sequence"/>
</dbReference>
<keyword evidence="3" id="KW-1185">Reference proteome</keyword>
<keyword evidence="1" id="KW-1133">Transmembrane helix</keyword>
<dbReference type="OrthoDB" id="7618664at2"/>
<dbReference type="PATRIC" id="fig|1280954.3.peg.2434"/>
<sequence length="189" mass="20694">MSEPDTTQPYEQTPVPRKSRRLWWILGGGALLLYVLGSCVKGGIDLYKAVTARNAATEMLAQRFMAEGLPPADDPVYARRAGVEQGSLDSLNRFMKQFGEVSQFTPASCNIVSSANADPAQSGTFANCTLSATAELSPVTIAVRWVREDETWKLLDFQTHFTDNTVLIDKAEKLDRIEAGEEVPQAGPQ</sequence>
<feature type="transmembrane region" description="Helical" evidence="1">
    <location>
        <begin position="22"/>
        <end position="44"/>
    </location>
</feature>
<dbReference type="STRING" id="1280954.HPO_12028"/>